<dbReference type="Gene3D" id="3.30.40.10">
    <property type="entry name" value="Zinc/RING finger domain, C3HC4 (zinc finger)"/>
    <property type="match status" value="1"/>
</dbReference>
<dbReference type="GO" id="GO:0008270">
    <property type="term" value="F:zinc ion binding"/>
    <property type="evidence" value="ECO:0007669"/>
    <property type="project" value="UniProtKB-KW"/>
</dbReference>
<feature type="region of interest" description="Disordered" evidence="9">
    <location>
        <begin position="722"/>
        <end position="762"/>
    </location>
</feature>
<dbReference type="InterPro" id="IPR036420">
    <property type="entry name" value="BRCT_dom_sf"/>
</dbReference>
<dbReference type="GO" id="GO:0031436">
    <property type="term" value="C:BRCA1-BARD1 complex"/>
    <property type="evidence" value="ECO:0007669"/>
    <property type="project" value="TreeGrafter"/>
</dbReference>
<proteinExistence type="predicted"/>
<evidence type="ECO:0000313" key="12">
    <source>
        <dbReference type="EMBL" id="CAH2108340.1"/>
    </source>
</evidence>
<dbReference type="GO" id="GO:0000724">
    <property type="term" value="P:double-strand break repair via homologous recombination"/>
    <property type="evidence" value="ECO:0007669"/>
    <property type="project" value="TreeGrafter"/>
</dbReference>
<keyword evidence="7" id="KW-0539">Nucleus</keyword>
<keyword evidence="3" id="KW-0227">DNA damage</keyword>
<dbReference type="EMBL" id="CAKOGL010000031">
    <property type="protein sequence ID" value="CAH2108340.1"/>
    <property type="molecule type" value="Genomic_DNA"/>
</dbReference>
<sequence>MIFNNLDVNTLSRLASHQVDHVTCIECCKYYVVPTTATCGHSLCHTCWRVRRTCPFCGVQVEKKSLKLNVPLQSLKEHVQLLASAFEEIFKIKLDEFSLETANDKESEDSNKNVKEWLASSQNHFSAPITESQQSVHSVEHVTSNIQIHSIKKNNPVPVEVVHVAPLQVDWDKIEEMPNTENVNKNEENLIGPMDIEPFDVMDDDKDYSTEMPRRSSRNKENKGNQLNKVLADLSSDKNSGNSLNMDKSKKPGKNWNNVKRMKKEFSKLNKKNKNKLNVSIEMCKKTQSTVNKAVELNLQKTLYDIDDSTPEVNDDQKITERSNCESHVEEMMDNVNVGGSEKDANVSKNHQKTSIIPKDVPTQNCVNNDINVLNEHHINTEMNVCNVNTENLKTGKVCFFKKSPLNKICTLKEDLNEKNILSNENSNANCIINSDDIEITIKIGNTLTNICIKKKDNDVQLKINSDREIQTNVENINVNCNTEKATMCSVITEKQSQNTDIIVNMQKEEVNDNAIVKSVTPKTLILEKKHTASAETATGNFEITESVERELSDILDNAQLINEQNKKISTNSESKNKSQIKSRQQTQKTLLDIPEDMEYNLNDLDIFDSESVKERNVQSLKTSKNTPSAILMPSMKSNKNLSLKDKREREVTQVEELPKNKKIKLTHNSTNNENLMDDLNAKKNVLEQDSENINYDAIMSQVFANIDADMGNTKKTIEQGHATDNENCNNSGLIGPNKDLNVTQGSTGDNKDDNKQSTNEKYSENIFSVLEKDSEILELSKSKIATQNQHDKENSINTIKTSNTNNLEGEKNKSYSQINDIEIIELGTPLHDDDSDKSIVEETPQKSTSFSKNKKELISNTQQLLSKSNKNPIKQLHQEQKNSDKDTEDPINVLSLSDTLSESTKASKNITVVETVHKRPTLETPLTINKFVDQIKHKSTPMARKSLNFNSQMEDDPEQTLCPSSFVAAKTTQEKEFMHKAFDQSQSSTQHSYTGKNRQKAVKLCVGGSCLSSSELANLRLLCIQRNWTYLDKYSKELTHLVVGVDEENKSQRSVKYMCALAASKWIVSYKWVEKCLQTKDYVDEEPFEALDGTGEPGPRRSRIAKQKIFEGITFYCMPPFSVLDSDTLQDMVRAAGGRAVREAREARAGAAPALLLAEPERTQDDKFTYLTMELGVVPVNYEWVLNCLGGYTLGSIYELLLCPASLLPPITSKWPPELISRDYE</sequence>
<dbReference type="InterPro" id="IPR013083">
    <property type="entry name" value="Znf_RING/FYVE/PHD"/>
</dbReference>
<feature type="domain" description="BRCT" evidence="11">
    <location>
        <begin position="1030"/>
        <end position="1091"/>
    </location>
</feature>
<gene>
    <name evidence="12" type="ORF">EEDITHA_LOCUS22285</name>
</gene>
<dbReference type="SUPFAM" id="SSF52113">
    <property type="entry name" value="BRCT domain"/>
    <property type="match status" value="2"/>
</dbReference>
<feature type="region of interest" description="Disordered" evidence="9">
    <location>
        <begin position="196"/>
        <end position="255"/>
    </location>
</feature>
<evidence type="ECO:0000256" key="2">
    <source>
        <dbReference type="ARBA" id="ARBA00022737"/>
    </source>
</evidence>
<keyword evidence="4 8" id="KW-0863">Zinc-finger</keyword>
<evidence type="ECO:0000256" key="1">
    <source>
        <dbReference type="ARBA" id="ARBA00004123"/>
    </source>
</evidence>
<dbReference type="Gene3D" id="3.40.50.10190">
    <property type="entry name" value="BRCT domain"/>
    <property type="match status" value="2"/>
</dbReference>
<dbReference type="GO" id="GO:0004842">
    <property type="term" value="F:ubiquitin-protein transferase activity"/>
    <property type="evidence" value="ECO:0007669"/>
    <property type="project" value="TreeGrafter"/>
</dbReference>
<dbReference type="PROSITE" id="PS50089">
    <property type="entry name" value="ZF_RING_2"/>
    <property type="match status" value="1"/>
</dbReference>
<comment type="subcellular location">
    <subcellularLocation>
        <location evidence="1">Nucleus</location>
    </subcellularLocation>
</comment>
<dbReference type="PROSITE" id="PS50172">
    <property type="entry name" value="BRCT"/>
    <property type="match status" value="2"/>
</dbReference>
<protein>
    <recommendedName>
        <fullName evidence="14">Breast cancer type 1 susceptibility protein</fullName>
    </recommendedName>
</protein>
<reference evidence="12" key="1">
    <citation type="submission" date="2022-03" db="EMBL/GenBank/DDBJ databases">
        <authorList>
            <person name="Tunstrom K."/>
        </authorList>
    </citation>
    <scope>NUCLEOTIDE SEQUENCE</scope>
</reference>
<evidence type="ECO:0000259" key="10">
    <source>
        <dbReference type="PROSITE" id="PS50089"/>
    </source>
</evidence>
<evidence type="ECO:0000256" key="6">
    <source>
        <dbReference type="ARBA" id="ARBA00023204"/>
    </source>
</evidence>
<evidence type="ECO:0000256" key="7">
    <source>
        <dbReference type="ARBA" id="ARBA00023242"/>
    </source>
</evidence>
<feature type="domain" description="RING-type" evidence="10">
    <location>
        <begin position="24"/>
        <end position="57"/>
    </location>
</feature>
<keyword evidence="6" id="KW-0234">DNA repair</keyword>
<dbReference type="SUPFAM" id="SSF57850">
    <property type="entry name" value="RING/U-box"/>
    <property type="match status" value="1"/>
</dbReference>
<feature type="compositionally biased region" description="Acidic residues" evidence="9">
    <location>
        <begin position="197"/>
        <end position="206"/>
    </location>
</feature>
<organism evidence="12 13">
    <name type="scientific">Euphydryas editha</name>
    <name type="common">Edith's checkerspot</name>
    <dbReference type="NCBI Taxonomy" id="104508"/>
    <lineage>
        <taxon>Eukaryota</taxon>
        <taxon>Metazoa</taxon>
        <taxon>Ecdysozoa</taxon>
        <taxon>Arthropoda</taxon>
        <taxon>Hexapoda</taxon>
        <taxon>Insecta</taxon>
        <taxon>Pterygota</taxon>
        <taxon>Neoptera</taxon>
        <taxon>Endopterygota</taxon>
        <taxon>Lepidoptera</taxon>
        <taxon>Glossata</taxon>
        <taxon>Ditrysia</taxon>
        <taxon>Papilionoidea</taxon>
        <taxon>Nymphalidae</taxon>
        <taxon>Nymphalinae</taxon>
        <taxon>Euphydryas</taxon>
    </lineage>
</organism>
<feature type="compositionally biased region" description="Basic and acidic residues" evidence="9">
    <location>
        <begin position="207"/>
        <end position="223"/>
    </location>
</feature>
<keyword evidence="4 8" id="KW-0479">Metal-binding</keyword>
<feature type="region of interest" description="Disordered" evidence="9">
    <location>
        <begin position="788"/>
        <end position="814"/>
    </location>
</feature>
<name>A0AAU9VEF4_EUPED</name>
<feature type="compositionally biased region" description="Basic and acidic residues" evidence="9">
    <location>
        <begin position="831"/>
        <end position="845"/>
    </location>
</feature>
<keyword evidence="5" id="KW-0862">Zinc</keyword>
<dbReference type="Proteomes" id="UP001153954">
    <property type="component" value="Unassembled WGS sequence"/>
</dbReference>
<evidence type="ECO:0000313" key="13">
    <source>
        <dbReference type="Proteomes" id="UP001153954"/>
    </source>
</evidence>
<comment type="caution">
    <text evidence="12">The sequence shown here is derived from an EMBL/GenBank/DDBJ whole genome shotgun (WGS) entry which is preliminary data.</text>
</comment>
<evidence type="ECO:0000256" key="9">
    <source>
        <dbReference type="SAM" id="MobiDB-lite"/>
    </source>
</evidence>
<evidence type="ECO:0000256" key="5">
    <source>
        <dbReference type="ARBA" id="ARBA00022833"/>
    </source>
</evidence>
<evidence type="ECO:0008006" key="14">
    <source>
        <dbReference type="Google" id="ProtNLM"/>
    </source>
</evidence>
<evidence type="ECO:0000256" key="4">
    <source>
        <dbReference type="ARBA" id="ARBA00022771"/>
    </source>
</evidence>
<dbReference type="InterPro" id="IPR001357">
    <property type="entry name" value="BRCT_dom"/>
</dbReference>
<evidence type="ECO:0000259" key="11">
    <source>
        <dbReference type="PROSITE" id="PS50172"/>
    </source>
</evidence>
<dbReference type="Pfam" id="PF16770">
    <property type="entry name" value="RTT107_BRCT_5"/>
    <property type="match status" value="1"/>
</dbReference>
<feature type="domain" description="BRCT" evidence="11">
    <location>
        <begin position="1106"/>
        <end position="1203"/>
    </location>
</feature>
<evidence type="ECO:0000256" key="8">
    <source>
        <dbReference type="PROSITE-ProRule" id="PRU00175"/>
    </source>
</evidence>
<dbReference type="InterPro" id="IPR031099">
    <property type="entry name" value="BRCA1-associated"/>
</dbReference>
<dbReference type="GO" id="GO:0070531">
    <property type="term" value="C:BRCA1-A complex"/>
    <property type="evidence" value="ECO:0007669"/>
    <property type="project" value="TreeGrafter"/>
</dbReference>
<feature type="region of interest" description="Disordered" evidence="9">
    <location>
        <begin position="566"/>
        <end position="588"/>
    </location>
</feature>
<feature type="compositionally biased region" description="Low complexity" evidence="9">
    <location>
        <begin position="796"/>
        <end position="807"/>
    </location>
</feature>
<evidence type="ECO:0000256" key="3">
    <source>
        <dbReference type="ARBA" id="ARBA00022763"/>
    </source>
</evidence>
<accession>A0AAU9VEF4</accession>
<feature type="region of interest" description="Disordered" evidence="9">
    <location>
        <begin position="830"/>
        <end position="857"/>
    </location>
</feature>
<dbReference type="PANTHER" id="PTHR13763:SF0">
    <property type="entry name" value="BREAST CANCER TYPE 1 SUSCEPTIBILITY PROTEIN"/>
    <property type="match status" value="1"/>
</dbReference>
<dbReference type="AlphaFoldDB" id="A0AAU9VEF4"/>
<dbReference type="PANTHER" id="PTHR13763">
    <property type="entry name" value="BREAST CANCER TYPE 1 SUSCEPTIBILITY PROTEIN BRCA1"/>
    <property type="match status" value="1"/>
</dbReference>
<dbReference type="CDD" id="cd16449">
    <property type="entry name" value="RING-HC"/>
    <property type="match status" value="1"/>
</dbReference>
<dbReference type="InterPro" id="IPR001841">
    <property type="entry name" value="Znf_RING"/>
</dbReference>
<feature type="compositionally biased region" description="Polar residues" evidence="9">
    <location>
        <begin position="237"/>
        <end position="246"/>
    </location>
</feature>
<keyword evidence="13" id="KW-1185">Reference proteome</keyword>
<dbReference type="SMART" id="SM00292">
    <property type="entry name" value="BRCT"/>
    <property type="match status" value="2"/>
</dbReference>
<dbReference type="GO" id="GO:0045944">
    <property type="term" value="P:positive regulation of transcription by RNA polymerase II"/>
    <property type="evidence" value="ECO:0007669"/>
    <property type="project" value="TreeGrafter"/>
</dbReference>
<keyword evidence="2" id="KW-0677">Repeat</keyword>